<proteinExistence type="inferred from homology"/>
<keyword evidence="2" id="KW-0436">Ligase</keyword>
<dbReference type="PIRSF" id="PIRSF006806">
    <property type="entry name" value="FTHF_cligase"/>
    <property type="match status" value="1"/>
</dbReference>
<evidence type="ECO:0000313" key="3">
    <source>
        <dbReference type="Proteomes" id="UP001379235"/>
    </source>
</evidence>
<dbReference type="Gene3D" id="3.40.50.10420">
    <property type="entry name" value="NagB/RpiA/CoA transferase-like"/>
    <property type="match status" value="1"/>
</dbReference>
<dbReference type="RefSeq" id="WP_339965084.1">
    <property type="nucleotide sequence ID" value="NZ_JBBHJY010000001.1"/>
</dbReference>
<evidence type="ECO:0000313" key="2">
    <source>
        <dbReference type="EMBL" id="MEJ6009219.1"/>
    </source>
</evidence>
<accession>A0ABU8S6U5</accession>
<dbReference type="Pfam" id="PF01812">
    <property type="entry name" value="5-FTHF_cyc-lig"/>
    <property type="match status" value="1"/>
</dbReference>
<comment type="catalytic activity">
    <reaction evidence="1">
        <text>(6S)-5-formyl-5,6,7,8-tetrahydrofolate + ATP = (6R)-5,10-methenyltetrahydrofolate + ADP + phosphate</text>
        <dbReference type="Rhea" id="RHEA:10488"/>
        <dbReference type="ChEBI" id="CHEBI:30616"/>
        <dbReference type="ChEBI" id="CHEBI:43474"/>
        <dbReference type="ChEBI" id="CHEBI:57455"/>
        <dbReference type="ChEBI" id="CHEBI:57457"/>
        <dbReference type="ChEBI" id="CHEBI:456216"/>
        <dbReference type="EC" id="6.3.3.2"/>
    </reaction>
</comment>
<dbReference type="PANTHER" id="PTHR23407">
    <property type="entry name" value="ATPASE INHIBITOR/5-FORMYLTETRAHYDROFOLATE CYCLO-LIGASE"/>
    <property type="match status" value="1"/>
</dbReference>
<protein>
    <recommendedName>
        <fullName evidence="1">5-formyltetrahydrofolate cyclo-ligase</fullName>
        <ecNumber evidence="1">6.3.3.2</ecNumber>
    </recommendedName>
</protein>
<gene>
    <name evidence="2" type="ORF">WG900_04720</name>
</gene>
<keyword evidence="1" id="KW-0460">Magnesium</keyword>
<dbReference type="PANTHER" id="PTHR23407:SF11">
    <property type="entry name" value="CHROMOSOME UNDETERMINED SCAFFOLD_24, WHOLE GENOME SHOTGUN SEQUENCE"/>
    <property type="match status" value="1"/>
</dbReference>
<organism evidence="2 3">
    <name type="scientific">Novosphingobium aquae</name>
    <dbReference type="NCBI Taxonomy" id="3133435"/>
    <lineage>
        <taxon>Bacteria</taxon>
        <taxon>Pseudomonadati</taxon>
        <taxon>Pseudomonadota</taxon>
        <taxon>Alphaproteobacteria</taxon>
        <taxon>Sphingomonadales</taxon>
        <taxon>Sphingomonadaceae</taxon>
        <taxon>Novosphingobium</taxon>
    </lineage>
</organism>
<comment type="similarity">
    <text evidence="1">Belongs to the 5-formyltetrahydrofolate cyclo-ligase family.</text>
</comment>
<keyword evidence="1" id="KW-0067">ATP-binding</keyword>
<reference evidence="2 3" key="1">
    <citation type="submission" date="2024-03" db="EMBL/GenBank/DDBJ databases">
        <authorList>
            <person name="Jo J.-H."/>
        </authorList>
    </citation>
    <scope>NUCLEOTIDE SEQUENCE [LARGE SCALE GENOMIC DNA]</scope>
    <source>
        <strain evidence="2 3">AS3R-12</strain>
    </source>
</reference>
<keyword evidence="1" id="KW-0547">Nucleotide-binding</keyword>
<dbReference type="EC" id="6.3.3.2" evidence="1"/>
<keyword evidence="3" id="KW-1185">Reference proteome</keyword>
<comment type="cofactor">
    <cofactor evidence="1">
        <name>Mg(2+)</name>
        <dbReference type="ChEBI" id="CHEBI:18420"/>
    </cofactor>
</comment>
<sequence length="191" mass="21044">MEDKKALRREMRAKRRQFVASIPDAVRGLVLNRPPADIVEALRGKSVLGFYIAQGEEAPTRGWIGWFHENGWRVALPRFIAGQSTMEFAIWDNPFDDGQLEPGLLGIDQPADDAASIVPDALILPLVAFTPQGDRLGQGGGHYDRWLAANPVDLAIGLGWDAQCVDSLPTESHDRALDAVVTPTRVYWSKS</sequence>
<name>A0ABU8S6U5_9SPHN</name>
<keyword evidence="1" id="KW-0479">Metal-binding</keyword>
<dbReference type="EMBL" id="JBBHJY010000001">
    <property type="protein sequence ID" value="MEJ6009219.1"/>
    <property type="molecule type" value="Genomic_DNA"/>
</dbReference>
<comment type="caution">
    <text evidence="2">The sequence shown here is derived from an EMBL/GenBank/DDBJ whole genome shotgun (WGS) entry which is preliminary data.</text>
</comment>
<dbReference type="InterPro" id="IPR002698">
    <property type="entry name" value="FTHF_cligase"/>
</dbReference>
<dbReference type="Proteomes" id="UP001379235">
    <property type="component" value="Unassembled WGS sequence"/>
</dbReference>
<dbReference type="InterPro" id="IPR037171">
    <property type="entry name" value="NagB/RpiA_transferase-like"/>
</dbReference>
<dbReference type="NCBIfam" id="TIGR02727">
    <property type="entry name" value="MTHFS_bact"/>
    <property type="match status" value="1"/>
</dbReference>
<dbReference type="SUPFAM" id="SSF100950">
    <property type="entry name" value="NagB/RpiA/CoA transferase-like"/>
    <property type="match status" value="1"/>
</dbReference>
<evidence type="ECO:0000256" key="1">
    <source>
        <dbReference type="RuleBase" id="RU361279"/>
    </source>
</evidence>
<dbReference type="GO" id="GO:0030272">
    <property type="term" value="F:5-formyltetrahydrofolate cyclo-ligase activity"/>
    <property type="evidence" value="ECO:0007669"/>
    <property type="project" value="UniProtKB-EC"/>
</dbReference>
<dbReference type="InterPro" id="IPR024185">
    <property type="entry name" value="FTHF_cligase-like_sf"/>
</dbReference>